<comment type="similarity">
    <text evidence="8">Belongs to the shikimate dehydrogenase family.</text>
</comment>
<dbReference type="InterPro" id="IPR036291">
    <property type="entry name" value="NAD(P)-bd_dom_sf"/>
</dbReference>
<comment type="subunit">
    <text evidence="8">Homodimer.</text>
</comment>
<protein>
    <recommendedName>
        <fullName evidence="2 8">Shikimate dehydrogenase (NADP(+))</fullName>
        <shortName evidence="8">SDH</shortName>
        <ecNumber evidence="2 8">1.1.1.25</ecNumber>
    </recommendedName>
</protein>
<feature type="domain" description="Quinate/shikimate 5-dehydrogenase/glutamyl-tRNA reductase" evidence="9">
    <location>
        <begin position="129"/>
        <end position="248"/>
    </location>
</feature>
<evidence type="ECO:0000256" key="4">
    <source>
        <dbReference type="ARBA" id="ARBA00022857"/>
    </source>
</evidence>
<dbReference type="NCBIfam" id="TIGR00507">
    <property type="entry name" value="aroE"/>
    <property type="match status" value="1"/>
</dbReference>
<dbReference type="InterPro" id="IPR022893">
    <property type="entry name" value="Shikimate_DH_fam"/>
</dbReference>
<keyword evidence="3 8" id="KW-0028">Amino-acid biosynthesis</keyword>
<evidence type="ECO:0000256" key="7">
    <source>
        <dbReference type="ARBA" id="ARBA00049442"/>
    </source>
</evidence>
<keyword evidence="6 8" id="KW-0057">Aromatic amino acid biosynthesis</keyword>
<evidence type="ECO:0000259" key="10">
    <source>
        <dbReference type="Pfam" id="PF08501"/>
    </source>
</evidence>
<feature type="domain" description="Shikimate dehydrogenase substrate binding N-terminal" evidence="10">
    <location>
        <begin position="14"/>
        <end position="96"/>
    </location>
</feature>
<dbReference type="InterPro" id="IPR011342">
    <property type="entry name" value="Shikimate_DH"/>
</dbReference>
<evidence type="ECO:0000256" key="8">
    <source>
        <dbReference type="HAMAP-Rule" id="MF_00222"/>
    </source>
</evidence>
<organism evidence="11 12">
    <name type="scientific">Devosia rhodophyticola</name>
    <dbReference type="NCBI Taxonomy" id="3026423"/>
    <lineage>
        <taxon>Bacteria</taxon>
        <taxon>Pseudomonadati</taxon>
        <taxon>Pseudomonadota</taxon>
        <taxon>Alphaproteobacteria</taxon>
        <taxon>Hyphomicrobiales</taxon>
        <taxon>Devosiaceae</taxon>
        <taxon>Devosia</taxon>
    </lineage>
</organism>
<dbReference type="SUPFAM" id="SSF53223">
    <property type="entry name" value="Aminoacid dehydrogenase-like, N-terminal domain"/>
    <property type="match status" value="1"/>
</dbReference>
<feature type="binding site" evidence="8">
    <location>
        <position position="226"/>
    </location>
    <ligand>
        <name>shikimate</name>
        <dbReference type="ChEBI" id="CHEBI:36208"/>
    </ligand>
</feature>
<dbReference type="Pfam" id="PF01488">
    <property type="entry name" value="Shikimate_DH"/>
    <property type="match status" value="1"/>
</dbReference>
<dbReference type="SUPFAM" id="SSF51735">
    <property type="entry name" value="NAD(P)-binding Rossmann-fold domains"/>
    <property type="match status" value="1"/>
</dbReference>
<dbReference type="PANTHER" id="PTHR21089">
    <property type="entry name" value="SHIKIMATE DEHYDROGENASE"/>
    <property type="match status" value="1"/>
</dbReference>
<reference evidence="11 12" key="1">
    <citation type="submission" date="2023-02" db="EMBL/GenBank/DDBJ databases">
        <title>Devosia chondri sp. nov., isolated from the phycosphere of marine algae.</title>
        <authorList>
            <person name="Kim J.M."/>
            <person name="Lee J.K."/>
            <person name="Choi B.J."/>
            <person name="Bayburt H."/>
            <person name="Jeon C.O."/>
        </authorList>
    </citation>
    <scope>NUCLEOTIDE SEQUENCE [LARGE SCALE GENOMIC DNA]</scope>
    <source>
        <strain evidence="11 12">G2-5</strain>
    </source>
</reference>
<comment type="catalytic activity">
    <reaction evidence="7 8">
        <text>shikimate + NADP(+) = 3-dehydroshikimate + NADPH + H(+)</text>
        <dbReference type="Rhea" id="RHEA:17737"/>
        <dbReference type="ChEBI" id="CHEBI:15378"/>
        <dbReference type="ChEBI" id="CHEBI:16630"/>
        <dbReference type="ChEBI" id="CHEBI:36208"/>
        <dbReference type="ChEBI" id="CHEBI:57783"/>
        <dbReference type="ChEBI" id="CHEBI:58349"/>
        <dbReference type="EC" id="1.1.1.25"/>
    </reaction>
</comment>
<dbReference type="InterPro" id="IPR006151">
    <property type="entry name" value="Shikm_DH/Glu-tRNA_Rdtase"/>
</dbReference>
<dbReference type="HAMAP" id="MF_00222">
    <property type="entry name" value="Shikimate_DH_AroE"/>
    <property type="match status" value="1"/>
</dbReference>
<dbReference type="EMBL" id="CP118247">
    <property type="protein sequence ID" value="WDR07500.1"/>
    <property type="molecule type" value="Genomic_DNA"/>
</dbReference>
<keyword evidence="5 8" id="KW-0560">Oxidoreductase</keyword>
<feature type="binding site" evidence="8">
    <location>
        <position position="94"/>
    </location>
    <ligand>
        <name>shikimate</name>
        <dbReference type="ChEBI" id="CHEBI:36208"/>
    </ligand>
</feature>
<feature type="binding site" evidence="8">
    <location>
        <begin position="22"/>
        <end position="24"/>
    </location>
    <ligand>
        <name>shikimate</name>
        <dbReference type="ChEBI" id="CHEBI:36208"/>
    </ligand>
</feature>
<dbReference type="EC" id="1.1.1.25" evidence="2 8"/>
<sequence length="283" mass="29976">MFIGNPSRVTKAFVIGDPIKHSRSPLIHGHWLAQFGLDGTYEAINVTPEGLPEFFDRLRTSEFAGGNVTIPHKEAVFALCDSVDPLARAIGAVNTLVVENAKVHGTNTDYLGFLGNLDAAAPGWSDRIEQAIVLGAGGAARAILVALAARKIASVHILNRTVATAEKLAVEINGPFQSHPLGEFEQLAPDAGLLVNTTSIGMHGTAFEALNLSCLPKSALVTDIVYTPLVTPLLAEARTLGLATVDGLGMLLHQAVPGFEAWFGQRPVVDQGLRDQIAATLEH</sequence>
<dbReference type="InterPro" id="IPR013708">
    <property type="entry name" value="Shikimate_DH-bd_N"/>
</dbReference>
<comment type="pathway">
    <text evidence="1 8">Metabolic intermediate biosynthesis; chorismate biosynthesis; chorismate from D-erythrose 4-phosphate and phosphoenolpyruvate: step 4/7.</text>
</comment>
<keyword evidence="12" id="KW-1185">Reference proteome</keyword>
<feature type="binding site" evidence="8">
    <location>
        <position position="109"/>
    </location>
    <ligand>
        <name>shikimate</name>
        <dbReference type="ChEBI" id="CHEBI:36208"/>
    </ligand>
</feature>
<evidence type="ECO:0000256" key="6">
    <source>
        <dbReference type="ARBA" id="ARBA00023141"/>
    </source>
</evidence>
<feature type="active site" description="Proton acceptor" evidence="8">
    <location>
        <position position="73"/>
    </location>
</feature>
<evidence type="ECO:0000256" key="1">
    <source>
        <dbReference type="ARBA" id="ARBA00004871"/>
    </source>
</evidence>
<dbReference type="NCBIfam" id="NF001312">
    <property type="entry name" value="PRK00258.1-4"/>
    <property type="match status" value="1"/>
</dbReference>
<evidence type="ECO:0000313" key="11">
    <source>
        <dbReference type="EMBL" id="WDR07500.1"/>
    </source>
</evidence>
<dbReference type="CDD" id="cd01065">
    <property type="entry name" value="NAD_bind_Shikimate_DH"/>
    <property type="match status" value="1"/>
</dbReference>
<feature type="binding site" evidence="8">
    <location>
        <position position="69"/>
    </location>
    <ligand>
        <name>shikimate</name>
        <dbReference type="ChEBI" id="CHEBI:36208"/>
    </ligand>
</feature>
<accession>A0ABY7Z3D1</accession>
<evidence type="ECO:0000313" key="12">
    <source>
        <dbReference type="Proteomes" id="UP001222118"/>
    </source>
</evidence>
<gene>
    <name evidence="8" type="primary">aroE</name>
    <name evidence="11" type="ORF">PSQ90_08155</name>
</gene>
<dbReference type="Pfam" id="PF08501">
    <property type="entry name" value="Shikimate_dh_N"/>
    <property type="match status" value="1"/>
</dbReference>
<evidence type="ECO:0000256" key="5">
    <source>
        <dbReference type="ARBA" id="ARBA00023002"/>
    </source>
</evidence>
<feature type="binding site" evidence="8">
    <location>
        <position position="224"/>
    </location>
    <ligand>
        <name>NADP(+)</name>
        <dbReference type="ChEBI" id="CHEBI:58349"/>
    </ligand>
</feature>
<dbReference type="Gene3D" id="3.40.50.10860">
    <property type="entry name" value="Leucine Dehydrogenase, chain A, domain 1"/>
    <property type="match status" value="1"/>
</dbReference>
<dbReference type="InterPro" id="IPR046346">
    <property type="entry name" value="Aminoacid_DH-like_N_sf"/>
</dbReference>
<name>A0ABY7Z3D1_9HYPH</name>
<dbReference type="PANTHER" id="PTHR21089:SF1">
    <property type="entry name" value="BIFUNCTIONAL 3-DEHYDROQUINATE DEHYDRATASE_SHIKIMATE DEHYDROGENASE, CHLOROPLASTIC"/>
    <property type="match status" value="1"/>
</dbReference>
<dbReference type="GO" id="GO:0004764">
    <property type="term" value="F:shikimate 3-dehydrogenase (NADP+) activity"/>
    <property type="evidence" value="ECO:0007669"/>
    <property type="project" value="UniProtKB-EC"/>
</dbReference>
<feature type="binding site" evidence="8">
    <location>
        <position position="254"/>
    </location>
    <ligand>
        <name>shikimate</name>
        <dbReference type="ChEBI" id="CHEBI:36208"/>
    </ligand>
</feature>
<proteinExistence type="inferred from homology"/>
<evidence type="ECO:0000256" key="2">
    <source>
        <dbReference type="ARBA" id="ARBA00012962"/>
    </source>
</evidence>
<comment type="caution">
    <text evidence="8">Lacks conserved residue(s) required for the propagation of feature annotation.</text>
</comment>
<feature type="binding site" evidence="8">
    <location>
        <begin position="135"/>
        <end position="139"/>
    </location>
    <ligand>
        <name>NADP(+)</name>
        <dbReference type="ChEBI" id="CHEBI:58349"/>
    </ligand>
</feature>
<feature type="binding site" evidence="8">
    <location>
        <position position="247"/>
    </location>
    <ligand>
        <name>NADP(+)</name>
        <dbReference type="ChEBI" id="CHEBI:58349"/>
    </ligand>
</feature>
<evidence type="ECO:0000259" key="9">
    <source>
        <dbReference type="Pfam" id="PF01488"/>
    </source>
</evidence>
<comment type="function">
    <text evidence="8">Involved in the biosynthesis of the chorismate, which leads to the biosynthesis of aromatic amino acids. Catalyzes the reversible NADPH linked reduction of 3-dehydroshikimate (DHSA) to yield shikimate (SA).</text>
</comment>
<dbReference type="Gene3D" id="3.40.50.720">
    <property type="entry name" value="NAD(P)-binding Rossmann-like Domain"/>
    <property type="match status" value="1"/>
</dbReference>
<keyword evidence="4 8" id="KW-0521">NADP</keyword>
<evidence type="ECO:0000256" key="3">
    <source>
        <dbReference type="ARBA" id="ARBA00022605"/>
    </source>
</evidence>
<dbReference type="Proteomes" id="UP001222118">
    <property type="component" value="Chromosome"/>
</dbReference>